<accession>A0ABM7RXZ3</accession>
<evidence type="ECO:0008006" key="3">
    <source>
        <dbReference type="Google" id="ProtNLM"/>
    </source>
</evidence>
<gene>
    <name evidence="1" type="ORF">LAB08_R16660</name>
</gene>
<dbReference type="Pfam" id="PF05159">
    <property type="entry name" value="Capsule_synth"/>
    <property type="match status" value="1"/>
</dbReference>
<evidence type="ECO:0000313" key="2">
    <source>
        <dbReference type="Proteomes" id="UP000218595"/>
    </source>
</evidence>
<organism evidence="1 2">
    <name type="scientific">Pseudomonas izuensis</name>
    <dbReference type="NCBI Taxonomy" id="2684212"/>
    <lineage>
        <taxon>Bacteria</taxon>
        <taxon>Pseudomonadati</taxon>
        <taxon>Pseudomonadota</taxon>
        <taxon>Gammaproteobacteria</taxon>
        <taxon>Pseudomonadales</taxon>
        <taxon>Pseudomonadaceae</taxon>
        <taxon>Pseudomonas</taxon>
    </lineage>
</organism>
<proteinExistence type="predicted"/>
<name>A0ABM7RXZ3_9PSED</name>
<dbReference type="InterPro" id="IPR007833">
    <property type="entry name" value="Capsule_polysaccharide_synth"/>
</dbReference>
<dbReference type="RefSeq" id="WP_217910645.1">
    <property type="nucleotide sequence ID" value="NZ_AP017423.2"/>
</dbReference>
<dbReference type="Proteomes" id="UP000218595">
    <property type="component" value="Chromosome"/>
</dbReference>
<reference evidence="1 2" key="1">
    <citation type="submission" date="2016-04" db="EMBL/GenBank/DDBJ databases">
        <title>Complete genome sequence of Pseudomonas sp. LAB-08 isolated from TCE contaminated aquifer soil.</title>
        <authorList>
            <person name="Dohra H."/>
            <person name="Suzuki K."/>
            <person name="Fatma A."/>
            <person name="Inuzuka Y."/>
            <person name="Honjo M."/>
            <person name="Tashiro Y."/>
            <person name="Futamata H."/>
        </authorList>
    </citation>
    <scope>NUCLEOTIDE SEQUENCE [LARGE SCALE GENOMIC DNA]</scope>
    <source>
        <strain evidence="1 2">LAB-08</strain>
    </source>
</reference>
<evidence type="ECO:0000313" key="1">
    <source>
        <dbReference type="EMBL" id="BCX67042.1"/>
    </source>
</evidence>
<keyword evidence="2" id="KW-1185">Reference proteome</keyword>
<dbReference type="EMBL" id="AP017423">
    <property type="protein sequence ID" value="BCX67042.1"/>
    <property type="molecule type" value="Genomic_DNA"/>
</dbReference>
<protein>
    <recommendedName>
        <fullName evidence="3">Capsular biosynthesis protein</fullName>
    </recommendedName>
</protein>
<sequence length="353" mass="40333">MKNGTLEILALGDRFSAAYRSIEDTLREMGDLSFREEASFEKAEDAINHVRNSSFDLVIMPNPYGNERRRWIYTHLKNLNFPVMVFDRGALPGSWFFDLGFNADSATYHPLRWDKPLNSEETLAIETYIQSAKEQTPLEVQGDRLGGKALKEDLGLSDKKVLFVPFQRPSDTTIKFFSGGIESFDNFVALVNQTKRLLQQHAPDWVIVAKRHPLEQTRPNADVMFVADDTHVHDLIEMSEAVLLVNSGVGVISSLFDKPVLHAGDAFYSHPGLNRQVKTPEDVVYWILNGFQVSKDIRNRFTHHLVNKVYSFGTFETELVLQKDGSYRNITRKINFDTVTIPEEIKKKKKSYS</sequence>